<dbReference type="InterPro" id="IPR036676">
    <property type="entry name" value="PurM-like_C_sf"/>
</dbReference>
<dbReference type="PANTHER" id="PTHR30270">
    <property type="entry name" value="THIAMINE-MONOPHOSPHATE KINASE"/>
    <property type="match status" value="1"/>
</dbReference>
<dbReference type="EC" id="2.7.4.16" evidence="2"/>
<evidence type="ECO:0000313" key="2">
    <source>
        <dbReference type="EMBL" id="KAA6336740.1"/>
    </source>
</evidence>
<dbReference type="Gene3D" id="3.30.1330.10">
    <property type="entry name" value="PurM-like, N-terminal domain"/>
    <property type="match status" value="1"/>
</dbReference>
<keyword evidence="2" id="KW-0808">Transferase</keyword>
<organism evidence="2">
    <name type="scientific">termite gut metagenome</name>
    <dbReference type="NCBI Taxonomy" id="433724"/>
    <lineage>
        <taxon>unclassified sequences</taxon>
        <taxon>metagenomes</taxon>
        <taxon>organismal metagenomes</taxon>
    </lineage>
</organism>
<dbReference type="GO" id="GO:0009228">
    <property type="term" value="P:thiamine biosynthetic process"/>
    <property type="evidence" value="ECO:0007669"/>
    <property type="project" value="InterPro"/>
</dbReference>
<gene>
    <name evidence="2" type="ORF">EZS27_015122</name>
</gene>
<comment type="caution">
    <text evidence="2">The sequence shown here is derived from an EMBL/GenBank/DDBJ whole genome shotgun (WGS) entry which is preliminary data.</text>
</comment>
<dbReference type="CDD" id="cd02194">
    <property type="entry name" value="ThiL"/>
    <property type="match status" value="1"/>
</dbReference>
<protein>
    <submittedName>
        <fullName evidence="2">Thiamine-monophosphate kinase</fullName>
        <ecNumber evidence="2">2.7.4.16</ecNumber>
    </submittedName>
</protein>
<feature type="domain" description="PurM-like N-terminal" evidence="1">
    <location>
        <begin position="35"/>
        <end position="145"/>
    </location>
</feature>
<name>A0A5J4RUG4_9ZZZZ</name>
<dbReference type="HAMAP" id="MF_02128">
    <property type="entry name" value="TMP_kinase"/>
    <property type="match status" value="1"/>
</dbReference>
<dbReference type="Gene3D" id="3.90.650.10">
    <property type="entry name" value="PurM-like C-terminal domain"/>
    <property type="match status" value="1"/>
</dbReference>
<dbReference type="InterPro" id="IPR036921">
    <property type="entry name" value="PurM-like_N_sf"/>
</dbReference>
<sequence length="352" mass="39397">MKHIDPDIFHFWINNYIGSNYYSRYKHIEAGINQDDCAIINLKNGEKIVITTDYLNANPIALELKIGNFYDLGRITVASNISDLCGTGAKPIGFLLGISSNKETNQEDIYDFVKGAKYELDKIKVPLIGGDTKLGKSNVFYGVAVGYADSKMKLYPKNSAKKNDILWVTGKIGSLSASVHGLSLNWGNQNWINWAKKTIINPIIPIKLSNQLSLKKIANGGTDLSDGLGADLKGLCRSSNLGVLINANNIPLDNNVLKLAVHLAIPEWFYSFIIGGDFQFIVSTNKKYRTQMQELGFFEIGVLKEFSYGLKIQHKSRIIDMPDFGHKDDRKMSFKEEVSYLLEKLKINCNEN</sequence>
<reference evidence="2" key="1">
    <citation type="submission" date="2019-03" db="EMBL/GenBank/DDBJ databases">
        <title>Single cell metagenomics reveals metabolic interactions within the superorganism composed of flagellate Streblomastix strix and complex community of Bacteroidetes bacteria on its surface.</title>
        <authorList>
            <person name="Treitli S.C."/>
            <person name="Kolisko M."/>
            <person name="Husnik F."/>
            <person name="Keeling P."/>
            <person name="Hampl V."/>
        </authorList>
    </citation>
    <scope>NUCLEOTIDE SEQUENCE</scope>
    <source>
        <strain evidence="2">STM</strain>
    </source>
</reference>
<dbReference type="Pfam" id="PF00586">
    <property type="entry name" value="AIRS"/>
    <property type="match status" value="1"/>
</dbReference>
<dbReference type="SUPFAM" id="SSF56042">
    <property type="entry name" value="PurM C-terminal domain-like"/>
    <property type="match status" value="1"/>
</dbReference>
<dbReference type="SUPFAM" id="SSF55326">
    <property type="entry name" value="PurM N-terminal domain-like"/>
    <property type="match status" value="1"/>
</dbReference>
<dbReference type="GO" id="GO:0009030">
    <property type="term" value="F:thiamine-phosphate kinase activity"/>
    <property type="evidence" value="ECO:0007669"/>
    <property type="project" value="UniProtKB-EC"/>
</dbReference>
<dbReference type="EMBL" id="SNRY01000765">
    <property type="protein sequence ID" value="KAA6336740.1"/>
    <property type="molecule type" value="Genomic_DNA"/>
</dbReference>
<proteinExistence type="inferred from homology"/>
<dbReference type="PANTHER" id="PTHR30270:SF0">
    <property type="entry name" value="THIAMINE-MONOPHOSPHATE KINASE"/>
    <property type="match status" value="1"/>
</dbReference>
<dbReference type="AlphaFoldDB" id="A0A5J4RUG4"/>
<keyword evidence="2" id="KW-0418">Kinase</keyword>
<dbReference type="InterPro" id="IPR006283">
    <property type="entry name" value="ThiL-like"/>
</dbReference>
<accession>A0A5J4RUG4</accession>
<evidence type="ECO:0000259" key="1">
    <source>
        <dbReference type="Pfam" id="PF00586"/>
    </source>
</evidence>
<dbReference type="InterPro" id="IPR016188">
    <property type="entry name" value="PurM-like_N"/>
</dbReference>